<evidence type="ECO:0000259" key="5">
    <source>
        <dbReference type="Pfam" id="PF14508"/>
    </source>
</evidence>
<dbReference type="KEGG" id="saci:Sinac_4910"/>
<dbReference type="RefSeq" id="WP_015248174.1">
    <property type="nucleotide sequence ID" value="NC_019892.1"/>
</dbReference>
<dbReference type="eggNOG" id="COG1082">
    <property type="taxonomic scope" value="Bacteria"/>
</dbReference>
<evidence type="ECO:0000256" key="3">
    <source>
        <dbReference type="SAM" id="SignalP"/>
    </source>
</evidence>
<dbReference type="Gene3D" id="2.70.98.10">
    <property type="match status" value="1"/>
</dbReference>
<feature type="signal peptide" evidence="3">
    <location>
        <begin position="1"/>
        <end position="20"/>
    </location>
</feature>
<dbReference type="InterPro" id="IPR014718">
    <property type="entry name" value="GH-type_carb-bd"/>
</dbReference>
<dbReference type="Pfam" id="PF10566">
    <property type="entry name" value="Glyco_hydro_97"/>
    <property type="match status" value="1"/>
</dbReference>
<dbReference type="Gene3D" id="3.20.20.70">
    <property type="entry name" value="Aldolase class I"/>
    <property type="match status" value="1"/>
</dbReference>
<proteinExistence type="predicted"/>
<feature type="chain" id="PRO_5003940221" evidence="3">
    <location>
        <begin position="21"/>
        <end position="634"/>
    </location>
</feature>
<dbReference type="PANTHER" id="PTHR35803">
    <property type="entry name" value="GLUCAN 1,4-ALPHA-GLUCOSIDASE SUSB-RELATED"/>
    <property type="match status" value="1"/>
</dbReference>
<dbReference type="STRING" id="886293.Sinac_4910"/>
<feature type="domain" description="Glycosyl-hydrolase 97 C-terminal oligomerisation" evidence="6">
    <location>
        <begin position="538"/>
        <end position="631"/>
    </location>
</feature>
<dbReference type="PANTHER" id="PTHR35803:SF2">
    <property type="entry name" value="RETAINING ALPHA-GALACTOSIDASE"/>
    <property type="match status" value="1"/>
</dbReference>
<gene>
    <name evidence="7" type="ordered locus">Sinac_4910</name>
</gene>
<accession>L0DK87</accession>
<dbReference type="EMBL" id="CP003364">
    <property type="protein sequence ID" value="AGA29066.1"/>
    <property type="molecule type" value="Genomic_DNA"/>
</dbReference>
<feature type="domain" description="Glycosyl-hydrolase 97 catalytic" evidence="4">
    <location>
        <begin position="324"/>
        <end position="455"/>
    </location>
</feature>
<dbReference type="InterPro" id="IPR052720">
    <property type="entry name" value="Glycosyl_hydrolase_97"/>
</dbReference>
<keyword evidence="2" id="KW-0326">Glycosidase</keyword>
<dbReference type="HOGENOM" id="CLU_011166_1_1_0"/>
<evidence type="ECO:0000256" key="2">
    <source>
        <dbReference type="ARBA" id="ARBA00023295"/>
    </source>
</evidence>
<dbReference type="GO" id="GO:0016798">
    <property type="term" value="F:hydrolase activity, acting on glycosyl bonds"/>
    <property type="evidence" value="ECO:0007669"/>
    <property type="project" value="UniProtKB-KW"/>
</dbReference>
<feature type="domain" description="Glycosyl-hydrolase 97 N-terminal" evidence="5">
    <location>
        <begin position="33"/>
        <end position="293"/>
    </location>
</feature>
<dbReference type="Gene3D" id="2.60.40.1180">
    <property type="entry name" value="Golgi alpha-mannosidase II"/>
    <property type="match status" value="1"/>
</dbReference>
<dbReference type="GO" id="GO:0030246">
    <property type="term" value="F:carbohydrate binding"/>
    <property type="evidence" value="ECO:0007669"/>
    <property type="project" value="InterPro"/>
</dbReference>
<sequence length="634" mass="69644">MKTMRALTVALWLTAHGANAPEAFAAPSAVVEVESPNGKIRMRLKTGDDHLEYQVDLANRPVITTSQAGIVIDGVDLGQAAELGRAELFQADEVYPTRGVHSQATNRFRGARVPVRHGKSETDYTVEIRVFNDGVAFRYVVPGGDAKRVVDEATSFRLVPGSTVWYHNLRGHYEGIHARKAIAEAEAGDWAAPPLTIKLPEGHGYASITEGAVTGFSGMALQADGKLGFAARLGHTHPASYPFTLRYGDEEAKRLTKPAAIQGTTHSPWRIVMIGADLNSLANCDIVSNVSLPPDAKLFPAGLKTDWVRPGRAVWQYLDGGKKNLEGIKEFSRLAGELGFEYNIVEGLWQKWSDAELRDLVQYSKDRNVGIWLWKHSRDIRSPEARRAFFRKCQDAGVVGVKLDFFDHEAKEVVDLFEACLRDAAEHHLMVDFHGANKPTGESRTWPNEMTREGIAGLEGGKREAWATHNATWPFTRLLAGHADYTPMHFGARRRETSWTHQIASAAVLTSPVLVYAAHPKSMLENPAAEMIKSIPSVWDETLVLPISEIGERAAFARRSGDRWFLAIVNGPAAGTVRVPTSFLGAGTYQAMLVRDREDEPAAVKIEEATATKDDSIAIDLRAGGGFIARFVKP</sequence>
<dbReference type="InterPro" id="IPR029483">
    <property type="entry name" value="GH97_C"/>
</dbReference>
<dbReference type="Pfam" id="PF14509">
    <property type="entry name" value="GH97_C"/>
    <property type="match status" value="1"/>
</dbReference>
<name>L0DK87_SINAD</name>
<dbReference type="OrthoDB" id="57532at2"/>
<dbReference type="InterPro" id="IPR013785">
    <property type="entry name" value="Aldolase_TIM"/>
</dbReference>
<keyword evidence="1 7" id="KW-0378">Hydrolase</keyword>
<dbReference type="InterPro" id="IPR013780">
    <property type="entry name" value="Glyco_hydro_b"/>
</dbReference>
<reference evidence="7 8" key="1">
    <citation type="submission" date="2012-02" db="EMBL/GenBank/DDBJ databases">
        <title>Complete sequence of chromosome of Singulisphaera acidiphila DSM 18658.</title>
        <authorList>
            <consortium name="US DOE Joint Genome Institute (JGI-PGF)"/>
            <person name="Lucas S."/>
            <person name="Copeland A."/>
            <person name="Lapidus A."/>
            <person name="Glavina del Rio T."/>
            <person name="Dalin E."/>
            <person name="Tice H."/>
            <person name="Bruce D."/>
            <person name="Goodwin L."/>
            <person name="Pitluck S."/>
            <person name="Peters L."/>
            <person name="Ovchinnikova G."/>
            <person name="Chertkov O."/>
            <person name="Kyrpides N."/>
            <person name="Mavromatis K."/>
            <person name="Ivanova N."/>
            <person name="Brettin T."/>
            <person name="Detter J.C."/>
            <person name="Han C."/>
            <person name="Larimer F."/>
            <person name="Land M."/>
            <person name="Hauser L."/>
            <person name="Markowitz V."/>
            <person name="Cheng J.-F."/>
            <person name="Hugenholtz P."/>
            <person name="Woyke T."/>
            <person name="Wu D."/>
            <person name="Tindall B."/>
            <person name="Pomrenke H."/>
            <person name="Brambilla E."/>
            <person name="Klenk H.-P."/>
            <person name="Eisen J.A."/>
        </authorList>
    </citation>
    <scope>NUCLEOTIDE SEQUENCE [LARGE SCALE GENOMIC DNA]</scope>
    <source>
        <strain evidence="8">ATCC BAA-1392 / DSM 18658 / VKM B-2454 / MOB10</strain>
    </source>
</reference>
<keyword evidence="8" id="KW-1185">Reference proteome</keyword>
<organism evidence="7 8">
    <name type="scientific">Singulisphaera acidiphila (strain ATCC BAA-1392 / DSM 18658 / VKM B-2454 / MOB10)</name>
    <dbReference type="NCBI Taxonomy" id="886293"/>
    <lineage>
        <taxon>Bacteria</taxon>
        <taxon>Pseudomonadati</taxon>
        <taxon>Planctomycetota</taxon>
        <taxon>Planctomycetia</taxon>
        <taxon>Isosphaerales</taxon>
        <taxon>Isosphaeraceae</taxon>
        <taxon>Singulisphaera</taxon>
    </lineage>
</organism>
<dbReference type="Proteomes" id="UP000010798">
    <property type="component" value="Chromosome"/>
</dbReference>
<evidence type="ECO:0000259" key="4">
    <source>
        <dbReference type="Pfam" id="PF10566"/>
    </source>
</evidence>
<keyword evidence="3" id="KW-0732">Signal</keyword>
<dbReference type="SUPFAM" id="SSF51445">
    <property type="entry name" value="(Trans)glycosidases"/>
    <property type="match status" value="1"/>
</dbReference>
<evidence type="ECO:0000259" key="6">
    <source>
        <dbReference type="Pfam" id="PF14509"/>
    </source>
</evidence>
<dbReference type="Pfam" id="PF14508">
    <property type="entry name" value="GH97_N"/>
    <property type="match status" value="1"/>
</dbReference>
<dbReference type="InterPro" id="IPR019563">
    <property type="entry name" value="GH97_catalytic"/>
</dbReference>
<protein>
    <submittedName>
        <fullName evidence="7">Glycoside hydrolase 97</fullName>
    </submittedName>
</protein>
<dbReference type="AlphaFoldDB" id="L0DK87"/>
<dbReference type="InterPro" id="IPR029486">
    <property type="entry name" value="GH97_N"/>
</dbReference>
<evidence type="ECO:0000256" key="1">
    <source>
        <dbReference type="ARBA" id="ARBA00022801"/>
    </source>
</evidence>
<evidence type="ECO:0000313" key="7">
    <source>
        <dbReference type="EMBL" id="AGA29066.1"/>
    </source>
</evidence>
<dbReference type="InterPro" id="IPR017853">
    <property type="entry name" value="GH"/>
</dbReference>
<evidence type="ECO:0000313" key="8">
    <source>
        <dbReference type="Proteomes" id="UP000010798"/>
    </source>
</evidence>